<protein>
    <submittedName>
        <fullName evidence="3">HAD-IA family hydrolase</fullName>
    </submittedName>
</protein>
<dbReference type="Gene3D" id="3.40.50.1000">
    <property type="entry name" value="HAD superfamily/HAD-like"/>
    <property type="match status" value="1"/>
</dbReference>
<gene>
    <name evidence="3" type="ORF">GRW24_28000</name>
</gene>
<dbReference type="SUPFAM" id="SSF56784">
    <property type="entry name" value="HAD-like"/>
    <property type="match status" value="1"/>
</dbReference>
<evidence type="ECO:0000313" key="3">
    <source>
        <dbReference type="EMBL" id="MXJ12254.1"/>
    </source>
</evidence>
<dbReference type="RefSeq" id="WP_373360423.1">
    <property type="nucleotide sequence ID" value="NZ_JBGRCN010001006.1"/>
</dbReference>
<feature type="non-terminal residue" evidence="3">
    <location>
        <position position="1"/>
    </location>
</feature>
<keyword evidence="3" id="KW-0378">Hydrolase</keyword>
<evidence type="ECO:0000256" key="1">
    <source>
        <dbReference type="ARBA" id="ARBA00022723"/>
    </source>
</evidence>
<dbReference type="InterPro" id="IPR036412">
    <property type="entry name" value="HAD-like_sf"/>
</dbReference>
<proteinExistence type="predicted"/>
<accession>A0A8T6BP53</accession>
<dbReference type="GO" id="GO:0016787">
    <property type="term" value="F:hydrolase activity"/>
    <property type="evidence" value="ECO:0007669"/>
    <property type="project" value="UniProtKB-KW"/>
</dbReference>
<dbReference type="GO" id="GO:0046872">
    <property type="term" value="F:metal ion binding"/>
    <property type="evidence" value="ECO:0007669"/>
    <property type="project" value="UniProtKB-KW"/>
</dbReference>
<keyword evidence="1" id="KW-0479">Metal-binding</keyword>
<comment type="caution">
    <text evidence="3">The sequence shown here is derived from an EMBL/GenBank/DDBJ whole genome shotgun (WGS) entry which is preliminary data.</text>
</comment>
<name>A0A8T6BP53_ECOLX</name>
<dbReference type="Proteomes" id="UP000447081">
    <property type="component" value="Unassembled WGS sequence"/>
</dbReference>
<dbReference type="AlphaFoldDB" id="A0A8T6BP53"/>
<reference evidence="3 4" key="1">
    <citation type="submission" date="2019-12" db="EMBL/GenBank/DDBJ databases">
        <title>Enteriobacteria Tanzani isolates_10434.</title>
        <authorList>
            <person name="Subbiah M."/>
            <person name="Call D."/>
        </authorList>
    </citation>
    <scope>NUCLEOTIDE SEQUENCE [LARGE SCALE GENOMIC DNA]</scope>
    <source>
        <strain evidence="3 4">10434wG3</strain>
    </source>
</reference>
<evidence type="ECO:0000313" key="4">
    <source>
        <dbReference type="Proteomes" id="UP000447081"/>
    </source>
</evidence>
<evidence type="ECO:0000256" key="2">
    <source>
        <dbReference type="ARBA" id="ARBA00022842"/>
    </source>
</evidence>
<dbReference type="NCBIfam" id="TIGR01509">
    <property type="entry name" value="HAD-SF-IA-v3"/>
    <property type="match status" value="1"/>
</dbReference>
<sequence>VAEATGLKAERTLFIDDSEAILDAAAQFGIRYCLGVTNPDSGIAEKQYQRHPSLNDYRRLIPSLM</sequence>
<organism evidence="3 4">
    <name type="scientific">Escherichia coli</name>
    <dbReference type="NCBI Taxonomy" id="562"/>
    <lineage>
        <taxon>Bacteria</taxon>
        <taxon>Pseudomonadati</taxon>
        <taxon>Pseudomonadota</taxon>
        <taxon>Gammaproteobacteria</taxon>
        <taxon>Enterobacterales</taxon>
        <taxon>Enterobacteriaceae</taxon>
        <taxon>Escherichia</taxon>
    </lineage>
</organism>
<dbReference type="EMBL" id="WUIG01001161">
    <property type="protein sequence ID" value="MXJ12254.1"/>
    <property type="molecule type" value="Genomic_DNA"/>
</dbReference>
<dbReference type="InterPro" id="IPR006439">
    <property type="entry name" value="HAD-SF_hydro_IA"/>
</dbReference>
<dbReference type="InterPro" id="IPR023214">
    <property type="entry name" value="HAD_sf"/>
</dbReference>
<keyword evidence="2" id="KW-0460">Magnesium</keyword>